<organism evidence="2 3">
    <name type="scientific">Actinocorallia longicatena</name>
    <dbReference type="NCBI Taxonomy" id="111803"/>
    <lineage>
        <taxon>Bacteria</taxon>
        <taxon>Bacillati</taxon>
        <taxon>Actinomycetota</taxon>
        <taxon>Actinomycetes</taxon>
        <taxon>Streptosporangiales</taxon>
        <taxon>Thermomonosporaceae</taxon>
        <taxon>Actinocorallia</taxon>
    </lineage>
</organism>
<comment type="caution">
    <text evidence="2">The sequence shown here is derived from an EMBL/GenBank/DDBJ whole genome shotgun (WGS) entry which is preliminary data.</text>
</comment>
<dbReference type="Proteomes" id="UP001501237">
    <property type="component" value="Unassembled WGS sequence"/>
</dbReference>
<protein>
    <recommendedName>
        <fullName evidence="4">Secreted protein</fullName>
    </recommendedName>
</protein>
<keyword evidence="3" id="KW-1185">Reference proteome</keyword>
<feature type="region of interest" description="Disordered" evidence="1">
    <location>
        <begin position="30"/>
        <end position="50"/>
    </location>
</feature>
<evidence type="ECO:0000256" key="1">
    <source>
        <dbReference type="SAM" id="MobiDB-lite"/>
    </source>
</evidence>
<evidence type="ECO:0008006" key="4">
    <source>
        <dbReference type="Google" id="ProtNLM"/>
    </source>
</evidence>
<evidence type="ECO:0000313" key="3">
    <source>
        <dbReference type="Proteomes" id="UP001501237"/>
    </source>
</evidence>
<proteinExistence type="predicted"/>
<reference evidence="3" key="1">
    <citation type="journal article" date="2019" name="Int. J. Syst. Evol. Microbiol.">
        <title>The Global Catalogue of Microorganisms (GCM) 10K type strain sequencing project: providing services to taxonomists for standard genome sequencing and annotation.</title>
        <authorList>
            <consortium name="The Broad Institute Genomics Platform"/>
            <consortium name="The Broad Institute Genome Sequencing Center for Infectious Disease"/>
            <person name="Wu L."/>
            <person name="Ma J."/>
        </authorList>
    </citation>
    <scope>NUCLEOTIDE SEQUENCE [LARGE SCALE GENOMIC DNA]</scope>
    <source>
        <strain evidence="3">JCM 9377</strain>
    </source>
</reference>
<name>A0ABP6QLW2_9ACTN</name>
<sequence length="167" mass="18003">MTVTPTTQSALVTGVCLVLTVALTQWGSSRRDSGTARRQSREDAARERRQTHWHMIDAASKLRTCLEFTGTKRWPDLNVRLQNIQDLASEVTVGAWRTALLGEAVLAAAARDLASAASVLASTAAKDAQLEDGGFSAEVYQAGQIVQPPDFAEFDRRLDAFLAVAGS</sequence>
<accession>A0ABP6QLW2</accession>
<dbReference type="EMBL" id="BAAAUV010000033">
    <property type="protein sequence ID" value="GAA3237693.1"/>
    <property type="molecule type" value="Genomic_DNA"/>
</dbReference>
<gene>
    <name evidence="2" type="ORF">GCM10010468_72760</name>
</gene>
<evidence type="ECO:0000313" key="2">
    <source>
        <dbReference type="EMBL" id="GAA3237693.1"/>
    </source>
</evidence>